<dbReference type="InterPro" id="IPR036724">
    <property type="entry name" value="Cobalamin-bd_sf"/>
</dbReference>
<evidence type="ECO:0000256" key="5">
    <source>
        <dbReference type="ARBA" id="ARBA00012398"/>
    </source>
</evidence>
<dbReference type="InterPro" id="IPR058549">
    <property type="entry name" value="MeMalonylCoA_mutase_a/b_site"/>
</dbReference>
<comment type="similarity">
    <text evidence="3">Belongs to the methylmalonyl-CoA mutase family.</text>
</comment>
<dbReference type="Proteomes" id="UP000239814">
    <property type="component" value="Chromosome"/>
</dbReference>
<reference evidence="10 11" key="1">
    <citation type="submission" date="2018-03" db="EMBL/GenBank/DDBJ databases">
        <title>Characteristics and genome of n-alkane degrading marine bacteria Gordonia iterans isolated from crude oil contaminated in Tae-an, South Korea.</title>
        <authorList>
            <person name="Lee S.-S."/>
            <person name="Kim H."/>
        </authorList>
    </citation>
    <scope>NUCLEOTIDE SEQUENCE [LARGE SCALE GENOMIC DNA]</scope>
    <source>
        <strain evidence="10 11">Co17</strain>
    </source>
</reference>
<keyword evidence="6" id="KW-0846">Cobalamin</keyword>
<dbReference type="GO" id="GO:0046872">
    <property type="term" value="F:metal ion binding"/>
    <property type="evidence" value="ECO:0007669"/>
    <property type="project" value="InterPro"/>
</dbReference>
<evidence type="ECO:0000256" key="4">
    <source>
        <dbReference type="ARBA" id="ARBA00011870"/>
    </source>
</evidence>
<proteinExistence type="inferred from homology"/>
<keyword evidence="8" id="KW-0170">Cobalt</keyword>
<dbReference type="InterPro" id="IPR016176">
    <property type="entry name" value="Cbl-dep_enz_cat"/>
</dbReference>
<evidence type="ECO:0000256" key="2">
    <source>
        <dbReference type="ARBA" id="ARBA00001922"/>
    </source>
</evidence>
<accession>A0A2S0KG59</accession>
<dbReference type="PANTHER" id="PTHR48101">
    <property type="entry name" value="METHYLMALONYL-COA MUTASE, MITOCHONDRIAL-RELATED"/>
    <property type="match status" value="1"/>
</dbReference>
<dbReference type="EC" id="5.4.99.2" evidence="5"/>
<dbReference type="AlphaFoldDB" id="A0A2S0KG59"/>
<evidence type="ECO:0000313" key="11">
    <source>
        <dbReference type="Proteomes" id="UP000239814"/>
    </source>
</evidence>
<evidence type="ECO:0000259" key="9">
    <source>
        <dbReference type="Pfam" id="PF01642"/>
    </source>
</evidence>
<dbReference type="PANTHER" id="PTHR48101:SF4">
    <property type="entry name" value="METHYLMALONYL-COA MUTASE, MITOCHONDRIAL"/>
    <property type="match status" value="1"/>
</dbReference>
<evidence type="ECO:0000313" key="10">
    <source>
        <dbReference type="EMBL" id="AVM00678.1"/>
    </source>
</evidence>
<keyword evidence="11" id="KW-1185">Reference proteome</keyword>
<dbReference type="GO" id="GO:0004494">
    <property type="term" value="F:methylmalonyl-CoA mutase activity"/>
    <property type="evidence" value="ECO:0007669"/>
    <property type="project" value="UniProtKB-EC"/>
</dbReference>
<dbReference type="KEGG" id="git:C6V83_10755"/>
<comment type="cofactor">
    <cofactor evidence="2">
        <name>adenosylcob(III)alamin</name>
        <dbReference type="ChEBI" id="CHEBI:18408"/>
    </cofactor>
</comment>
<evidence type="ECO:0000256" key="8">
    <source>
        <dbReference type="ARBA" id="ARBA00023285"/>
    </source>
</evidence>
<sequence length="636" mass="65595">MTADGNLHTRDQLDDDYERWSAAAAAVLAKGRRVEPADLPGAPDVLLSSETRDDVVVRPLYTRRDETPERGLPGSFPFVRGADAARDVVQGWRVTERFGDLAGQSPAGVNETVLDAAGSGASGIWLKVGAAVPVGELGAALAGVYLDLMPVTLDAGSDGIAAAREFLRLLDDAPAAPEQAPSLLSTTHSLGLSPYTAAYSGRATVPADEATALAATCPGRVRTFRVDGTDFAQSGATNVQELGLLVAAAVAHVRDLVAAGLAPGDALRQISFAVAVGDDQFASIAKLRALRLMWARVAQVLDAPGDGAALTHAVTDLSMLTQRDPWVNMLRTTVAAFGAGVGGADQVTVLGYDAALPQDSRSSSPTFSARIARNTQLLLLEESNIGRVLDPAGGSWYVEQLTGDLAAAGWKVFTDVETHGGYTDALDQGAIARWIDEALAARDAAVAHRSAPVTGVSEFPNLGEAAVGSALAGANDLPTATGKLARVARRFEELRDRADAQSVRPSILLLPLGSVAEHNGRTTFVSNLLAAGGIEAVNPGPVTVEALVGLAADALRQAQGPETVAVLCGTKARYADDGPAVLAAARAAGISRILLAGPTKEWPDGDDSPDGSLQAGIDAVATLTELLDVLTASKEG</sequence>
<keyword evidence="7" id="KW-0413">Isomerase</keyword>
<dbReference type="GO" id="GO:0031419">
    <property type="term" value="F:cobalamin binding"/>
    <property type="evidence" value="ECO:0007669"/>
    <property type="project" value="UniProtKB-KW"/>
</dbReference>
<gene>
    <name evidence="10" type="ORF">C6V83_10755</name>
</gene>
<feature type="domain" description="Methylmalonyl-CoA mutase alpha/beta chain catalytic" evidence="9">
    <location>
        <begin position="219"/>
        <end position="465"/>
    </location>
</feature>
<organism evidence="10 11">
    <name type="scientific">Gordonia iterans</name>
    <dbReference type="NCBI Taxonomy" id="1004901"/>
    <lineage>
        <taxon>Bacteria</taxon>
        <taxon>Bacillati</taxon>
        <taxon>Actinomycetota</taxon>
        <taxon>Actinomycetes</taxon>
        <taxon>Mycobacteriales</taxon>
        <taxon>Gordoniaceae</taxon>
        <taxon>Gordonia</taxon>
    </lineage>
</organism>
<dbReference type="GO" id="GO:0005737">
    <property type="term" value="C:cytoplasm"/>
    <property type="evidence" value="ECO:0007669"/>
    <property type="project" value="TreeGrafter"/>
</dbReference>
<evidence type="ECO:0000256" key="6">
    <source>
        <dbReference type="ARBA" id="ARBA00022628"/>
    </source>
</evidence>
<name>A0A2S0KG59_9ACTN</name>
<evidence type="ECO:0000256" key="7">
    <source>
        <dbReference type="ARBA" id="ARBA00023235"/>
    </source>
</evidence>
<dbReference type="SUPFAM" id="SSF52242">
    <property type="entry name" value="Cobalamin (vitamin B12)-binding domain"/>
    <property type="match status" value="1"/>
</dbReference>
<evidence type="ECO:0000256" key="1">
    <source>
        <dbReference type="ARBA" id="ARBA00000290"/>
    </source>
</evidence>
<dbReference type="PROSITE" id="PS00544">
    <property type="entry name" value="METMALONYL_COA_MUTASE"/>
    <property type="match status" value="1"/>
</dbReference>
<dbReference type="SUPFAM" id="SSF51703">
    <property type="entry name" value="Cobalamin (vitamin B12)-dependent enzymes"/>
    <property type="match status" value="1"/>
</dbReference>
<dbReference type="Gene3D" id="3.20.20.240">
    <property type="entry name" value="Methylmalonyl-CoA mutase"/>
    <property type="match status" value="1"/>
</dbReference>
<comment type="subunit">
    <text evidence="4">Heterodimer of an alpha and a beta chain.</text>
</comment>
<dbReference type="RefSeq" id="WP_105942394.1">
    <property type="nucleotide sequence ID" value="NZ_CP027433.1"/>
</dbReference>
<dbReference type="OrthoDB" id="9762378at2"/>
<dbReference type="EMBL" id="CP027433">
    <property type="protein sequence ID" value="AVM00678.1"/>
    <property type="molecule type" value="Genomic_DNA"/>
</dbReference>
<dbReference type="Pfam" id="PF01642">
    <property type="entry name" value="MM_CoA_mutase"/>
    <property type="match status" value="1"/>
</dbReference>
<evidence type="ECO:0000256" key="3">
    <source>
        <dbReference type="ARBA" id="ARBA00008465"/>
    </source>
</evidence>
<dbReference type="Gene3D" id="3.40.50.280">
    <property type="entry name" value="Cobalamin-binding domain"/>
    <property type="match status" value="1"/>
</dbReference>
<comment type="catalytic activity">
    <reaction evidence="1">
        <text>(R)-methylmalonyl-CoA = succinyl-CoA</text>
        <dbReference type="Rhea" id="RHEA:22888"/>
        <dbReference type="ChEBI" id="CHEBI:57292"/>
        <dbReference type="ChEBI" id="CHEBI:57326"/>
        <dbReference type="EC" id="5.4.99.2"/>
    </reaction>
</comment>
<protein>
    <recommendedName>
        <fullName evidence="5">methylmalonyl-CoA mutase</fullName>
        <ecNumber evidence="5">5.4.99.2</ecNumber>
    </recommendedName>
</protein>
<dbReference type="InterPro" id="IPR006099">
    <property type="entry name" value="MeMalonylCoA_mutase_a/b_cat"/>
</dbReference>
<dbReference type="GO" id="GO:0019678">
    <property type="term" value="P:propionate metabolic process, methylmalonyl pathway"/>
    <property type="evidence" value="ECO:0007669"/>
    <property type="project" value="TreeGrafter"/>
</dbReference>